<feature type="transmembrane region" description="Helical" evidence="6">
    <location>
        <begin position="982"/>
        <end position="1005"/>
    </location>
</feature>
<evidence type="ECO:0000256" key="7">
    <source>
        <dbReference type="SAM" id="SignalP"/>
    </source>
</evidence>
<feature type="domain" description="G-protein coupled receptors family 2 profile 2" evidence="9">
    <location>
        <begin position="980"/>
        <end position="1244"/>
    </location>
</feature>
<keyword evidence="7" id="KW-0732">Signal</keyword>
<feature type="signal peptide" evidence="7">
    <location>
        <begin position="1"/>
        <end position="19"/>
    </location>
</feature>
<keyword evidence="5" id="KW-1015">Disulfide bond</keyword>
<dbReference type="InterPro" id="IPR000832">
    <property type="entry name" value="GPCR_2_secretin-like"/>
</dbReference>
<dbReference type="OrthoDB" id="10037534at2759"/>
<dbReference type="PANTHER" id="PTHR47767:SF1">
    <property type="entry name" value="ADHESION G PROTEIN-COUPLED RECEPTOR G7"/>
    <property type="match status" value="1"/>
</dbReference>
<keyword evidence="2 6" id="KW-0812">Transmembrane</keyword>
<dbReference type="PANTHER" id="PTHR47767">
    <property type="entry name" value="ADHESION G PROTEIN-COUPLED RECEPTOR G7"/>
    <property type="match status" value="1"/>
</dbReference>
<evidence type="ECO:0000313" key="10">
    <source>
        <dbReference type="Proteomes" id="UP001652626"/>
    </source>
</evidence>
<dbReference type="GO" id="GO:0007166">
    <property type="term" value="P:cell surface receptor signaling pathway"/>
    <property type="evidence" value="ECO:0007669"/>
    <property type="project" value="InterPro"/>
</dbReference>
<dbReference type="GeneID" id="113402007"/>
<dbReference type="Gene3D" id="2.60.220.50">
    <property type="match status" value="1"/>
</dbReference>
<dbReference type="CDD" id="cd15040">
    <property type="entry name" value="7tmB2_Adhesion"/>
    <property type="match status" value="1"/>
</dbReference>
<dbReference type="InterPro" id="IPR046338">
    <property type="entry name" value="GAIN_dom_sf"/>
</dbReference>
<dbReference type="OMA" id="YLVGFNF"/>
<dbReference type="Pfam" id="PF01825">
    <property type="entry name" value="GPS"/>
    <property type="match status" value="1"/>
</dbReference>
<name>A0A8B8ILB0_VANTA</name>
<reference evidence="11" key="2">
    <citation type="submission" date="2025-08" db="UniProtKB">
        <authorList>
            <consortium name="RefSeq"/>
        </authorList>
    </citation>
    <scope>IDENTIFICATION</scope>
    <source>
        <tissue evidence="11">Whole body</tissue>
    </source>
</reference>
<evidence type="ECO:0000313" key="11">
    <source>
        <dbReference type="RefSeq" id="XP_026497888.2"/>
    </source>
</evidence>
<evidence type="ECO:0000256" key="2">
    <source>
        <dbReference type="ARBA" id="ARBA00022692"/>
    </source>
</evidence>
<feature type="transmembrane region" description="Helical" evidence="6">
    <location>
        <begin position="1099"/>
        <end position="1121"/>
    </location>
</feature>
<evidence type="ECO:0000256" key="5">
    <source>
        <dbReference type="ARBA" id="ARBA00023157"/>
    </source>
</evidence>
<dbReference type="InterPro" id="IPR017981">
    <property type="entry name" value="GPCR_2-like_7TM"/>
</dbReference>
<dbReference type="PROSITE" id="PS50221">
    <property type="entry name" value="GAIN_B"/>
    <property type="match status" value="1"/>
</dbReference>
<dbReference type="PROSITE" id="PS50261">
    <property type="entry name" value="G_PROTEIN_RECEP_F2_4"/>
    <property type="match status" value="1"/>
</dbReference>
<reference evidence="10" key="1">
    <citation type="submission" date="2025-05" db="UniProtKB">
        <authorList>
            <consortium name="RefSeq"/>
        </authorList>
    </citation>
    <scope>NUCLEOTIDE SEQUENCE [LARGE SCALE GENOMIC DNA]</scope>
</reference>
<evidence type="ECO:0000256" key="6">
    <source>
        <dbReference type="SAM" id="Phobius"/>
    </source>
</evidence>
<evidence type="ECO:0000256" key="3">
    <source>
        <dbReference type="ARBA" id="ARBA00022989"/>
    </source>
</evidence>
<comment type="subcellular location">
    <subcellularLocation>
        <location evidence="1">Membrane</location>
        <topology evidence="1">Multi-pass membrane protein</topology>
    </subcellularLocation>
</comment>
<feature type="chain" id="PRO_5047082007" evidence="7">
    <location>
        <begin position="20"/>
        <end position="1275"/>
    </location>
</feature>
<dbReference type="GO" id="GO:0004930">
    <property type="term" value="F:G protein-coupled receptor activity"/>
    <property type="evidence" value="ECO:0007669"/>
    <property type="project" value="InterPro"/>
</dbReference>
<dbReference type="RefSeq" id="XP_026497888.2">
    <property type="nucleotide sequence ID" value="XM_026642103.2"/>
</dbReference>
<sequence>MFSVIFSFNLCLLFHFGLQICPEEITATGISVKWEKSVPANNVISDPICYDNDRLITRNCVDSKWEPPAATLNPCLQVVKYYNLSSCPPGFDKISKNNNDYCYQIKQSSAWDYPCLKSGGASVITDLSDEDATSLLSSLNAKNISRYFWLPAKRAKFFGPVQWYIPGPKWGHSVETNNILKIQTSILKNCLLLDTEQGILVTETCTESYHNLCFYINNMNYPAKCPENYHSVRYMPDEGVCLGIEQSSTDLTFDDFIQNQICKTPMGSHDSNDLTKFIFKKIAEINNLPNSVWCWFASANLNQGDNSTNILYPENYVAINNIGTLSLINASSLISLPCMACQTEVIYEKTELIFEYNDENKVMYLTIYFPSGLWKYDQYDRGIQCFSDAKGFVKVIDIDDMPFFEIQSTRYNAVGDTVDIDKIVYAIHLITDRAAQYWCEGHTKDFSLIKTDKLVVNPQGDEVHVFSLVIKVYVSTVDIQNMLDTVKYNLCSNITSIFGANKVLLMEYLEYTSNYLMVLLHMDVTINNVYDDNSCNIQSTFKTLNSIAQSELPKYNYILVNISSSMYCLPTRSVDNSLQLKWELTAIGHIAAPKEFCLQENGLPVKRLCAGSYLLGSYWDDVEGVCNKNYQPSDTTTFLYKFVKGQIPETDTSRFLTDGLGFVLGDVNIIIPADIYYLSMSLQHVLHIAQENQSSVDMGNIENIAWVMDRLMDLDNNYLRLAQTLNSSNVILDSVNNIIEILSERSAYVPDSLISRNQNEFDDYYQLAVQPQYVLQISYPWINNISGLAVIKNSGNNKFTDMEIQPLFKNTSLEDILSLENLEIATWLPDKVLNTLKLSKNESNNETEFNNEDVHIIISVFHNDAIFQEIDIDNYKVNSRIIGVSIPGFVSNLEKPMPLIYKSLMPTVQKRLCGYWDFQNNEASNVPGFWSNRGCYLRKRINELSFCECYHLTHFGQLLDIRRGKDSNNTDDMKVHDKPLNIISLVGSFLSLLGIMGIWITATVFHTWRKKAGTKVLLHLSASIALPLLFMIVFNLDNSIFADYNETSKVSDRSKILCITLGALLHYSVLASFMWMLITAVLQFIRYVRVLGVYRPSRFMIKFTLIGWGIPLIPVVIVLVLDKDNYIPKLLTARDYKFSICYPSGFYLFVSVIVPICIVLLINVTLFILVIYAISKGPDGKIRTADIDLIGAQLRLSIFLFFLLGLTWVFGIISFSHNVIWSYLFCLTSTMQGFVLFVYFVVCDAQTRNLWVTLMKPQFRSHSSRESITSISSGD</sequence>
<dbReference type="Pfam" id="PF00002">
    <property type="entry name" value="7tm_2"/>
    <property type="match status" value="1"/>
</dbReference>
<dbReference type="GO" id="GO:0016020">
    <property type="term" value="C:membrane"/>
    <property type="evidence" value="ECO:0007669"/>
    <property type="project" value="UniProtKB-SubCell"/>
</dbReference>
<evidence type="ECO:0000259" key="8">
    <source>
        <dbReference type="PROSITE" id="PS50221"/>
    </source>
</evidence>
<protein>
    <submittedName>
        <fullName evidence="11">Uncharacterized protein LOC113402007</fullName>
    </submittedName>
</protein>
<evidence type="ECO:0000256" key="1">
    <source>
        <dbReference type="ARBA" id="ARBA00004141"/>
    </source>
</evidence>
<evidence type="ECO:0000256" key="4">
    <source>
        <dbReference type="ARBA" id="ARBA00023136"/>
    </source>
</evidence>
<feature type="transmembrane region" description="Helical" evidence="6">
    <location>
        <begin position="1017"/>
        <end position="1036"/>
    </location>
</feature>
<feature type="transmembrane region" description="Helical" evidence="6">
    <location>
        <begin position="1194"/>
        <end position="1214"/>
    </location>
</feature>
<dbReference type="InterPro" id="IPR053066">
    <property type="entry name" value="ADGR_G7"/>
</dbReference>
<feature type="transmembrane region" description="Helical" evidence="6">
    <location>
        <begin position="1220"/>
        <end position="1242"/>
    </location>
</feature>
<gene>
    <name evidence="11" type="primary">LOC113402007</name>
</gene>
<keyword evidence="4 6" id="KW-0472">Membrane</keyword>
<keyword evidence="3 6" id="KW-1133">Transmembrane helix</keyword>
<keyword evidence="10" id="KW-1185">Reference proteome</keyword>
<dbReference type="PRINTS" id="PR00249">
    <property type="entry name" value="GPCRSECRETIN"/>
</dbReference>
<feature type="transmembrane region" description="Helical" evidence="6">
    <location>
        <begin position="1056"/>
        <end position="1078"/>
    </location>
</feature>
<dbReference type="Gene3D" id="1.20.1070.10">
    <property type="entry name" value="Rhodopsin 7-helix transmembrane proteins"/>
    <property type="match status" value="1"/>
</dbReference>
<proteinExistence type="predicted"/>
<accession>A0A8B8ILB0</accession>
<feature type="transmembrane region" description="Helical" evidence="6">
    <location>
        <begin position="1146"/>
        <end position="1174"/>
    </location>
</feature>
<dbReference type="Proteomes" id="UP001652626">
    <property type="component" value="Chromosome 2"/>
</dbReference>
<dbReference type="InterPro" id="IPR000203">
    <property type="entry name" value="GPS"/>
</dbReference>
<dbReference type="AlphaFoldDB" id="A0A8B8ILB0"/>
<dbReference type="InterPro" id="IPR057244">
    <property type="entry name" value="GAIN_B"/>
</dbReference>
<feature type="domain" description="GAIN-B" evidence="8">
    <location>
        <begin position="807"/>
        <end position="965"/>
    </location>
</feature>
<organism evidence="10 11">
    <name type="scientific">Vanessa tameamea</name>
    <name type="common">Kamehameha butterfly</name>
    <dbReference type="NCBI Taxonomy" id="334116"/>
    <lineage>
        <taxon>Eukaryota</taxon>
        <taxon>Metazoa</taxon>
        <taxon>Ecdysozoa</taxon>
        <taxon>Arthropoda</taxon>
        <taxon>Hexapoda</taxon>
        <taxon>Insecta</taxon>
        <taxon>Pterygota</taxon>
        <taxon>Neoptera</taxon>
        <taxon>Endopterygota</taxon>
        <taxon>Lepidoptera</taxon>
        <taxon>Glossata</taxon>
        <taxon>Ditrysia</taxon>
        <taxon>Papilionoidea</taxon>
        <taxon>Nymphalidae</taxon>
        <taxon>Nymphalinae</taxon>
        <taxon>Vanessa</taxon>
    </lineage>
</organism>
<evidence type="ECO:0000259" key="9">
    <source>
        <dbReference type="PROSITE" id="PS50261"/>
    </source>
</evidence>